<keyword evidence="4" id="KW-1185">Reference proteome</keyword>
<accession>W9YIC0</accession>
<dbReference type="OrthoDB" id="1922282at2759"/>
<comment type="caution">
    <text evidence="3">The sequence shown here is derived from an EMBL/GenBank/DDBJ whole genome shotgun (WGS) entry which is preliminary data.</text>
</comment>
<feature type="region of interest" description="Disordered" evidence="1">
    <location>
        <begin position="400"/>
        <end position="509"/>
    </location>
</feature>
<dbReference type="PANTHER" id="PTHR39394">
    <property type="entry name" value="YALI0E31793P"/>
    <property type="match status" value="1"/>
</dbReference>
<feature type="region of interest" description="Disordered" evidence="1">
    <location>
        <begin position="632"/>
        <end position="660"/>
    </location>
</feature>
<dbReference type="InterPro" id="IPR018961">
    <property type="entry name" value="DnaJ_homolog_subfam-C_membr-28"/>
</dbReference>
<dbReference type="EMBL" id="AMGY01000002">
    <property type="protein sequence ID" value="EXJ89001.1"/>
    <property type="molecule type" value="Genomic_DNA"/>
</dbReference>
<evidence type="ECO:0000256" key="1">
    <source>
        <dbReference type="SAM" id="MobiDB-lite"/>
    </source>
</evidence>
<protein>
    <recommendedName>
        <fullName evidence="2">DnaJ homologue subfamily C member 28 conserved domain-containing protein</fullName>
    </recommendedName>
</protein>
<dbReference type="HOGENOM" id="CLU_019422_1_1_1"/>
<evidence type="ECO:0000313" key="3">
    <source>
        <dbReference type="EMBL" id="EXJ89001.1"/>
    </source>
</evidence>
<reference evidence="3 4" key="1">
    <citation type="submission" date="2013-03" db="EMBL/GenBank/DDBJ databases">
        <title>The Genome Sequence of Capronia epimyces CBS 606.96.</title>
        <authorList>
            <consortium name="The Broad Institute Genomics Platform"/>
            <person name="Cuomo C."/>
            <person name="de Hoog S."/>
            <person name="Gorbushina A."/>
            <person name="Walker B."/>
            <person name="Young S.K."/>
            <person name="Zeng Q."/>
            <person name="Gargeya S."/>
            <person name="Fitzgerald M."/>
            <person name="Haas B."/>
            <person name="Abouelleil A."/>
            <person name="Allen A.W."/>
            <person name="Alvarado L."/>
            <person name="Arachchi H.M."/>
            <person name="Berlin A.M."/>
            <person name="Chapman S.B."/>
            <person name="Gainer-Dewar J."/>
            <person name="Goldberg J."/>
            <person name="Griggs A."/>
            <person name="Gujja S."/>
            <person name="Hansen M."/>
            <person name="Howarth C."/>
            <person name="Imamovic A."/>
            <person name="Ireland A."/>
            <person name="Larimer J."/>
            <person name="McCowan C."/>
            <person name="Murphy C."/>
            <person name="Pearson M."/>
            <person name="Poon T.W."/>
            <person name="Priest M."/>
            <person name="Roberts A."/>
            <person name="Saif S."/>
            <person name="Shea T."/>
            <person name="Sisk P."/>
            <person name="Sykes S."/>
            <person name="Wortman J."/>
            <person name="Nusbaum C."/>
            <person name="Birren B."/>
        </authorList>
    </citation>
    <scope>NUCLEOTIDE SEQUENCE [LARGE SCALE GENOMIC DNA]</scope>
    <source>
        <strain evidence="3 4">CBS 606.96</strain>
    </source>
</reference>
<feature type="compositionally biased region" description="Low complexity" evidence="1">
    <location>
        <begin position="633"/>
        <end position="647"/>
    </location>
</feature>
<feature type="domain" description="DnaJ homologue subfamily C member 28 conserved" evidence="2">
    <location>
        <begin position="245"/>
        <end position="316"/>
    </location>
</feature>
<feature type="compositionally biased region" description="Low complexity" evidence="1">
    <location>
        <begin position="471"/>
        <end position="495"/>
    </location>
</feature>
<proteinExistence type="predicted"/>
<feature type="compositionally biased region" description="Basic and acidic residues" evidence="1">
    <location>
        <begin position="650"/>
        <end position="660"/>
    </location>
</feature>
<name>W9YIC0_9EURO</name>
<dbReference type="AlphaFoldDB" id="W9YIC0"/>
<evidence type="ECO:0000259" key="2">
    <source>
        <dbReference type="Pfam" id="PF09350"/>
    </source>
</evidence>
<evidence type="ECO:0000313" key="4">
    <source>
        <dbReference type="Proteomes" id="UP000019478"/>
    </source>
</evidence>
<dbReference type="PANTHER" id="PTHR39394:SF1">
    <property type="entry name" value="DNAJ HOMOLOGUE SUBFAMILY C MEMBER 28 CONSERVED DOMAIN-CONTAINING PROTEIN"/>
    <property type="match status" value="1"/>
</dbReference>
<dbReference type="GeneID" id="19166198"/>
<organism evidence="3 4">
    <name type="scientific">Capronia epimyces CBS 606.96</name>
    <dbReference type="NCBI Taxonomy" id="1182542"/>
    <lineage>
        <taxon>Eukaryota</taxon>
        <taxon>Fungi</taxon>
        <taxon>Dikarya</taxon>
        <taxon>Ascomycota</taxon>
        <taxon>Pezizomycotina</taxon>
        <taxon>Eurotiomycetes</taxon>
        <taxon>Chaetothyriomycetidae</taxon>
        <taxon>Chaetothyriales</taxon>
        <taxon>Herpotrichiellaceae</taxon>
        <taxon>Capronia</taxon>
    </lineage>
</organism>
<feature type="compositionally biased region" description="Low complexity" evidence="1">
    <location>
        <begin position="400"/>
        <end position="424"/>
    </location>
</feature>
<feature type="compositionally biased region" description="Low complexity" evidence="1">
    <location>
        <begin position="431"/>
        <end position="455"/>
    </location>
</feature>
<dbReference type="RefSeq" id="XP_007730398.1">
    <property type="nucleotide sequence ID" value="XM_007732208.1"/>
</dbReference>
<feature type="region of interest" description="Disordered" evidence="1">
    <location>
        <begin position="20"/>
        <end position="87"/>
    </location>
</feature>
<dbReference type="STRING" id="1182542.W9YIC0"/>
<dbReference type="eggNOG" id="ENOG502RFG7">
    <property type="taxonomic scope" value="Eukaryota"/>
</dbReference>
<sequence length="660" mass="72696">MSSSGAQLWTCTRCLRAQRLRGVATLPPSRATEPRRPLSTTPLVQEEEKKPSESKAGQEDGQEQGAMSRRLAEMAEETIDTGSRSDHKLMQDVGFSDELKKQLEERIAQTRFAAENQRAASVVNLPSSAGRGTQDIAGAEPWKGSESLHDSALRMLDDSHKRLRSPYRIPSITQKVDLRPALKKNISAADRLANARDKTSIYALSQQQEHAMSDEEREKWRKELKERFSPGARPMPTTMQGLASLANERIEDAIARGQFKNIPRGKGTNVERDYNANSPFLDTTEYFMNKIIQRQEIVPPWIEKQQDLVKAAANFRGRLRNDWRRHAARMIASTGGSVEDQVRRAKGYALAEERVNPRARKVESLSSISSDGRITSITLEERIAAGVPAERQETVEIDVTETSAESTTSLADRSSNAAVAAATPTPSPINEAFTITTTAEETSTNTATTAPTAVEDFPSTVPSIETSMADPPSSSSSSASTSSPPTSPSSQERQTQPPPPPPVLPMAHPFRDPAWEKTELAYQTLAVQELNALTRSYNLMAPKLAQKPYFTLQRELDRCFADVAPTLADEILERSRKPAGKPAVLPHHEGGVLERFGQGIGAQKYRGHEGRIKDEVEGKGYGFREFWRDLFGSTTSSSSSSRSRSSSNPGDRRGREKGVA</sequence>
<feature type="compositionally biased region" description="Basic and acidic residues" evidence="1">
    <location>
        <begin position="46"/>
        <end position="58"/>
    </location>
</feature>
<gene>
    <name evidence="3" type="ORF">A1O3_02065</name>
</gene>
<dbReference type="Proteomes" id="UP000019478">
    <property type="component" value="Unassembled WGS sequence"/>
</dbReference>
<dbReference type="Pfam" id="PF09350">
    <property type="entry name" value="DJC28_CD"/>
    <property type="match status" value="1"/>
</dbReference>